<dbReference type="RefSeq" id="WP_088981837.1">
    <property type="nucleotide sequence ID" value="NZ_LT607413.1"/>
</dbReference>
<dbReference type="GO" id="GO:0031412">
    <property type="term" value="P:gas vesicle organization"/>
    <property type="evidence" value="ECO:0007669"/>
    <property type="project" value="InterPro"/>
</dbReference>
<protein>
    <submittedName>
        <fullName evidence="5">Gas vesicle synthesis protein GvpL/GvpF</fullName>
    </submittedName>
</protein>
<dbReference type="PANTHER" id="PTHR36852">
    <property type="entry name" value="PROTEIN GVPL 2"/>
    <property type="match status" value="1"/>
</dbReference>
<dbReference type="InterPro" id="IPR009430">
    <property type="entry name" value="GvpL/GvpF"/>
</dbReference>
<evidence type="ECO:0000313" key="5">
    <source>
        <dbReference type="EMBL" id="SCF00737.1"/>
    </source>
</evidence>
<dbReference type="Pfam" id="PF06386">
    <property type="entry name" value="GvpL_GvpF"/>
    <property type="match status" value="2"/>
</dbReference>
<dbReference type="GO" id="GO:0031411">
    <property type="term" value="C:gas vesicle"/>
    <property type="evidence" value="ECO:0007669"/>
    <property type="project" value="UniProtKB-SubCell"/>
</dbReference>
<dbReference type="OrthoDB" id="146444at2"/>
<feature type="region of interest" description="Disordered" evidence="4">
    <location>
        <begin position="146"/>
        <end position="204"/>
    </location>
</feature>
<dbReference type="Proteomes" id="UP000198253">
    <property type="component" value="Chromosome I"/>
</dbReference>
<name>A0A1C4WWU3_MICEC</name>
<evidence type="ECO:0000256" key="3">
    <source>
        <dbReference type="ARBA" id="ARBA00035643"/>
    </source>
</evidence>
<evidence type="ECO:0000313" key="6">
    <source>
        <dbReference type="Proteomes" id="UP000198253"/>
    </source>
</evidence>
<dbReference type="PANTHER" id="PTHR36852:SF1">
    <property type="entry name" value="PROTEIN GVPL 2"/>
    <property type="match status" value="1"/>
</dbReference>
<evidence type="ECO:0000256" key="4">
    <source>
        <dbReference type="SAM" id="MobiDB-lite"/>
    </source>
</evidence>
<gene>
    <name evidence="5" type="ORF">GA0070618_2586</name>
</gene>
<reference evidence="6" key="1">
    <citation type="submission" date="2016-06" db="EMBL/GenBank/DDBJ databases">
        <authorList>
            <person name="Varghese N."/>
            <person name="Submissions Spin"/>
        </authorList>
    </citation>
    <scope>NUCLEOTIDE SEQUENCE [LARGE SCALE GENOMIC DNA]</scope>
    <source>
        <strain evidence="6">DSM 43816</strain>
    </source>
</reference>
<dbReference type="InParanoid" id="A0A1C4WWU3"/>
<feature type="compositionally biased region" description="Low complexity" evidence="4">
    <location>
        <begin position="175"/>
        <end position="204"/>
    </location>
</feature>
<keyword evidence="6" id="KW-1185">Reference proteome</keyword>
<organism evidence="5 6">
    <name type="scientific">Micromonospora echinospora</name>
    <name type="common">Micromonospora purpurea</name>
    <dbReference type="NCBI Taxonomy" id="1877"/>
    <lineage>
        <taxon>Bacteria</taxon>
        <taxon>Bacillati</taxon>
        <taxon>Actinomycetota</taxon>
        <taxon>Actinomycetes</taxon>
        <taxon>Micromonosporales</taxon>
        <taxon>Micromonosporaceae</taxon>
        <taxon>Micromonospora</taxon>
    </lineage>
</organism>
<dbReference type="EMBL" id="LT607413">
    <property type="protein sequence ID" value="SCF00737.1"/>
    <property type="molecule type" value="Genomic_DNA"/>
</dbReference>
<accession>A0A1C4WWU3</accession>
<dbReference type="AlphaFoldDB" id="A0A1C4WWU3"/>
<evidence type="ECO:0000256" key="1">
    <source>
        <dbReference type="ARBA" id="ARBA00022987"/>
    </source>
</evidence>
<evidence type="ECO:0000256" key="2">
    <source>
        <dbReference type="ARBA" id="ARBA00035108"/>
    </source>
</evidence>
<keyword evidence="1" id="KW-0304">Gas vesicle</keyword>
<sequence>MRPDPVVPTTPAGTGTWLHGIVPASVAGALAPVTGLADTPVRVVRGSGLAAVFSAVPLDEYGEQPLRRNLENLGWLERTARAHHRVVDVLARTGPVVPARLATVHTDERRLAVLLHDRRADLTATLARLAGHQEWGVKGYVLPGGPPPADGGATPPRTAVGGAGKPAVDAGGAGTPTVDPGGAAAPAVDAGGPGTPTASGTGAGAAYLRRRRAQLRARETGQQAAAHSAAAVHTELAGYAAQARRHTPQDSRLSGEPHPMALNGAYLVPVEGLAGFRAVVAALATRHPALRLELTGPWPPYSFIVEQPGS</sequence>
<comment type="similarity">
    <text evidence="3">Belongs to the gas vesicle GvpF/GvpL family.</text>
</comment>
<comment type="subcellular location">
    <subcellularLocation>
        <location evidence="2">Gas vesicle</location>
    </subcellularLocation>
</comment>
<proteinExistence type="inferred from homology"/>